<dbReference type="VEuPathDB" id="FungiDB:F503_02832"/>
<dbReference type="InterPro" id="IPR002328">
    <property type="entry name" value="ADH_Zn_CS"/>
</dbReference>
<dbReference type="SMART" id="SM00829">
    <property type="entry name" value="PKS_ER"/>
    <property type="match status" value="1"/>
</dbReference>
<dbReference type="HOGENOM" id="CLU_026673_16_1_1"/>
<sequence>MTSQTAVVCAGAGQYRVDHAVPVPSPAPGMILCAVRAVALNPADWKMIDFSATASNNLVVGGHEFAGEVAQVGDGVTSVKVGDRVLAPVPGLNECSLSAGAFCQYTTVAADMVCRIPEGVSYEDAAGLSVVTCTAGLALYQSLGLPLPGQQAQSDATKPTYVLVSGGASATGTIAIQLLKASGLAPIATCSPQNRDMLLALGAVETFDYHSPACGMEIRNYTDNALAHVLDCVTQAESMTMAYEALGSGSGPKKYIALDPFPTRIQYTRRDVQADWVMGLSLFGEAVKLAGVYGRPARPQDRVFTAQLFALMERMLAAGTLKPHPVELRTGGLAKVTEGIEDLRMGRVRARKLVYSV</sequence>
<dbReference type="OrthoDB" id="48317at2759"/>
<evidence type="ECO:0000313" key="7">
    <source>
        <dbReference type="Proteomes" id="UP000016923"/>
    </source>
</evidence>
<dbReference type="InterPro" id="IPR020843">
    <property type="entry name" value="ER"/>
</dbReference>
<keyword evidence="4" id="KW-0479">Metal-binding</keyword>
<evidence type="ECO:0000259" key="5">
    <source>
        <dbReference type="SMART" id="SM00829"/>
    </source>
</evidence>
<organism evidence="6 7">
    <name type="scientific">Ophiostoma piceae (strain UAMH 11346)</name>
    <name type="common">Sap stain fungus</name>
    <dbReference type="NCBI Taxonomy" id="1262450"/>
    <lineage>
        <taxon>Eukaryota</taxon>
        <taxon>Fungi</taxon>
        <taxon>Dikarya</taxon>
        <taxon>Ascomycota</taxon>
        <taxon>Pezizomycotina</taxon>
        <taxon>Sordariomycetes</taxon>
        <taxon>Sordariomycetidae</taxon>
        <taxon>Ophiostomatales</taxon>
        <taxon>Ophiostomataceae</taxon>
        <taxon>Ophiostoma</taxon>
    </lineage>
</organism>
<dbReference type="InterPro" id="IPR036291">
    <property type="entry name" value="NAD(P)-bd_dom_sf"/>
</dbReference>
<gene>
    <name evidence="6" type="ORF">F503_02832</name>
</gene>
<dbReference type="OMA" id="MCYEAIG"/>
<dbReference type="eggNOG" id="KOG1198">
    <property type="taxonomic scope" value="Eukaryota"/>
</dbReference>
<protein>
    <submittedName>
        <fullName evidence="6">Alcohol dehydrogenase</fullName>
    </submittedName>
</protein>
<proteinExistence type="inferred from homology"/>
<reference evidence="6 7" key="1">
    <citation type="journal article" date="2013" name="BMC Genomics">
        <title>The genome and transcriptome of the pine saprophyte Ophiostoma piceae, and a comparison with the bark beetle-associated pine pathogen Grosmannia clavigera.</title>
        <authorList>
            <person name="Haridas S."/>
            <person name="Wang Y."/>
            <person name="Lim L."/>
            <person name="Massoumi Alamouti S."/>
            <person name="Jackman S."/>
            <person name="Docking R."/>
            <person name="Robertson G."/>
            <person name="Birol I."/>
            <person name="Bohlmann J."/>
            <person name="Breuil C."/>
        </authorList>
    </citation>
    <scope>NUCLEOTIDE SEQUENCE [LARGE SCALE GENOMIC DNA]</scope>
    <source>
        <strain evidence="6 7">UAMH 11346</strain>
    </source>
</reference>
<dbReference type="InterPro" id="IPR047122">
    <property type="entry name" value="Trans-enoyl_RdTase-like"/>
</dbReference>
<keyword evidence="2" id="KW-0521">NADP</keyword>
<dbReference type="InterPro" id="IPR013154">
    <property type="entry name" value="ADH-like_N"/>
</dbReference>
<dbReference type="Pfam" id="PF00107">
    <property type="entry name" value="ADH_zinc_N"/>
    <property type="match status" value="1"/>
</dbReference>
<comment type="similarity">
    <text evidence="1 4">Belongs to the zinc-containing alcohol dehydrogenase family.</text>
</comment>
<dbReference type="PROSITE" id="PS00059">
    <property type="entry name" value="ADH_ZINC"/>
    <property type="match status" value="1"/>
</dbReference>
<dbReference type="GO" id="GO:0008270">
    <property type="term" value="F:zinc ion binding"/>
    <property type="evidence" value="ECO:0007669"/>
    <property type="project" value="InterPro"/>
</dbReference>
<dbReference type="SUPFAM" id="SSF51735">
    <property type="entry name" value="NAD(P)-binding Rossmann-fold domains"/>
    <property type="match status" value="1"/>
</dbReference>
<feature type="domain" description="Enoyl reductase (ER)" evidence="5">
    <location>
        <begin position="11"/>
        <end position="354"/>
    </location>
</feature>
<keyword evidence="7" id="KW-1185">Reference proteome</keyword>
<dbReference type="Gene3D" id="3.90.180.10">
    <property type="entry name" value="Medium-chain alcohol dehydrogenases, catalytic domain"/>
    <property type="match status" value="1"/>
</dbReference>
<dbReference type="PANTHER" id="PTHR45348:SF6">
    <property type="entry name" value="TRANS-ENOYL REDUCTASE APDC"/>
    <property type="match status" value="1"/>
</dbReference>
<comment type="cofactor">
    <cofactor evidence="4">
        <name>Zn(2+)</name>
        <dbReference type="ChEBI" id="CHEBI:29105"/>
    </cofactor>
</comment>
<evidence type="ECO:0000256" key="1">
    <source>
        <dbReference type="ARBA" id="ARBA00008072"/>
    </source>
</evidence>
<dbReference type="Pfam" id="PF08240">
    <property type="entry name" value="ADH_N"/>
    <property type="match status" value="1"/>
</dbReference>
<dbReference type="Gene3D" id="3.40.50.720">
    <property type="entry name" value="NAD(P)-binding Rossmann-like Domain"/>
    <property type="match status" value="1"/>
</dbReference>
<evidence type="ECO:0000313" key="6">
    <source>
        <dbReference type="EMBL" id="EPE06003.1"/>
    </source>
</evidence>
<dbReference type="InterPro" id="IPR013149">
    <property type="entry name" value="ADH-like_C"/>
</dbReference>
<dbReference type="AlphaFoldDB" id="S3CI21"/>
<dbReference type="STRING" id="1262450.S3CI21"/>
<keyword evidence="3" id="KW-0560">Oxidoreductase</keyword>
<keyword evidence="4" id="KW-0862">Zinc</keyword>
<dbReference type="InterPro" id="IPR011032">
    <property type="entry name" value="GroES-like_sf"/>
</dbReference>
<name>S3CI21_OPHP1</name>
<evidence type="ECO:0000256" key="2">
    <source>
        <dbReference type="ARBA" id="ARBA00022857"/>
    </source>
</evidence>
<dbReference type="Proteomes" id="UP000016923">
    <property type="component" value="Unassembled WGS sequence"/>
</dbReference>
<evidence type="ECO:0000256" key="4">
    <source>
        <dbReference type="RuleBase" id="RU361277"/>
    </source>
</evidence>
<dbReference type="GO" id="GO:0016651">
    <property type="term" value="F:oxidoreductase activity, acting on NAD(P)H"/>
    <property type="evidence" value="ECO:0007669"/>
    <property type="project" value="InterPro"/>
</dbReference>
<accession>S3CI21</accession>
<dbReference type="SUPFAM" id="SSF50129">
    <property type="entry name" value="GroES-like"/>
    <property type="match status" value="1"/>
</dbReference>
<dbReference type="EMBL" id="KE148154">
    <property type="protein sequence ID" value="EPE06003.1"/>
    <property type="molecule type" value="Genomic_DNA"/>
</dbReference>
<evidence type="ECO:0000256" key="3">
    <source>
        <dbReference type="ARBA" id="ARBA00023002"/>
    </source>
</evidence>
<dbReference type="CDD" id="cd08249">
    <property type="entry name" value="enoyl_reductase_like"/>
    <property type="match status" value="1"/>
</dbReference>
<dbReference type="PANTHER" id="PTHR45348">
    <property type="entry name" value="HYPOTHETICAL OXIDOREDUCTASE (EUROFUNG)"/>
    <property type="match status" value="1"/>
</dbReference>